<name>W2CHA1_9BACT</name>
<comment type="caution">
    <text evidence="1">The sequence shown here is derived from an EMBL/GenBank/DDBJ whole genome shotgun (WGS) entry which is preliminary data.</text>
</comment>
<dbReference type="PATRIC" id="fig|1411022.3.peg.1497"/>
<dbReference type="AlphaFoldDB" id="W2CHA1"/>
<organism evidence="1 2">
    <name type="scientific">Tannerella sp. oral taxon BU063 isolate Cell 1/3</name>
    <dbReference type="NCBI Taxonomy" id="1411022"/>
    <lineage>
        <taxon>Bacteria</taxon>
        <taxon>Pseudomonadati</taxon>
        <taxon>Bacteroidota</taxon>
        <taxon>Bacteroidia</taxon>
        <taxon>Bacteroidales</taxon>
        <taxon>Tannerellaceae</taxon>
        <taxon>Tannerella</taxon>
    </lineage>
</organism>
<protein>
    <submittedName>
        <fullName evidence="1">Uncharacterized protein</fullName>
    </submittedName>
</protein>
<evidence type="ECO:0000313" key="1">
    <source>
        <dbReference type="EMBL" id="ETK06500.1"/>
    </source>
</evidence>
<dbReference type="EMBL" id="AYYE01001172">
    <property type="protein sequence ID" value="ETK06500.1"/>
    <property type="molecule type" value="Genomic_DNA"/>
</dbReference>
<proteinExistence type="predicted"/>
<sequence>MKKRQDDYEAFVAKFERKRTSDDCYTPPEVYDIVHGWLGEQVDLRGAQIVRPFWPDADYKQVEYPAGCVVVDNPPFSRFAEIVRWYLERGVRFFLFAQHKTILGLDAPYTRLVCGADVIYENGAAVRTSFASNLFGDVLAMSVPDLYERLTAAARSKDPLPRYSYPSHVLTFSDLARCASHGVALSIPRNEATFVRRLDSQQASKRGIYGGGFLLSDRQAGRMEEALREADRRKAEKAASVTWAISDREREIIAQLSAGQA</sequence>
<gene>
    <name evidence="1" type="ORF">T230_12140</name>
</gene>
<evidence type="ECO:0000313" key="2">
    <source>
        <dbReference type="Proteomes" id="UP000034982"/>
    </source>
</evidence>
<reference evidence="1 2" key="1">
    <citation type="submission" date="2013-11" db="EMBL/GenBank/DDBJ databases">
        <title>Single cell genomics of uncultured Tannerella BU063 (oral taxon 286).</title>
        <authorList>
            <person name="Beall C.J."/>
            <person name="Campbell A.G."/>
            <person name="Griffen A.L."/>
            <person name="Podar M."/>
            <person name="Leys E.J."/>
        </authorList>
    </citation>
    <scope>NUCLEOTIDE SEQUENCE [LARGE SCALE GENOMIC DNA]</scope>
    <source>
        <strain evidence="1">Cell 1/3</strain>
    </source>
</reference>
<dbReference type="Proteomes" id="UP000034982">
    <property type="component" value="Unassembled WGS sequence"/>
</dbReference>
<accession>W2CHA1</accession>